<keyword evidence="5 6" id="KW-0472">Membrane</keyword>
<reference evidence="9 10" key="1">
    <citation type="submission" date="2021-05" db="EMBL/GenBank/DDBJ databases">
        <title>A Polyphasic approach of four new species of the genus Ohtaekwangia: Ohtaekwangia histidinii sp. nov., Ohtaekwangia cretensis sp. nov., Ohtaekwangia indiensis sp. nov., Ohtaekwangia reichenbachii sp. nov. from diverse environment.</title>
        <authorList>
            <person name="Octaviana S."/>
        </authorList>
    </citation>
    <scope>NUCLEOTIDE SEQUENCE [LARGE SCALE GENOMIC DNA]</scope>
    <source>
        <strain evidence="9 10">PWU4</strain>
    </source>
</reference>
<accession>A0AAP2DP61</accession>
<dbReference type="RefSeq" id="WP_254165272.1">
    <property type="nucleotide sequence ID" value="NZ_JAHESF010000016.1"/>
</dbReference>
<keyword evidence="4 6" id="KW-1133">Transmembrane helix</keyword>
<evidence type="ECO:0000259" key="7">
    <source>
        <dbReference type="Pfam" id="PF02687"/>
    </source>
</evidence>
<evidence type="ECO:0000256" key="5">
    <source>
        <dbReference type="ARBA" id="ARBA00023136"/>
    </source>
</evidence>
<feature type="domain" description="ABC3 transporter permease C-terminal" evidence="7">
    <location>
        <begin position="294"/>
        <end position="414"/>
    </location>
</feature>
<dbReference type="GO" id="GO:0005886">
    <property type="term" value="C:plasma membrane"/>
    <property type="evidence" value="ECO:0007669"/>
    <property type="project" value="UniProtKB-SubCell"/>
</dbReference>
<dbReference type="InterPro" id="IPR003838">
    <property type="entry name" value="ABC3_permease_C"/>
</dbReference>
<feature type="transmembrane region" description="Helical" evidence="6">
    <location>
        <begin position="669"/>
        <end position="696"/>
    </location>
</feature>
<feature type="transmembrane region" description="Helical" evidence="6">
    <location>
        <begin position="761"/>
        <end position="784"/>
    </location>
</feature>
<dbReference type="Pfam" id="PF02687">
    <property type="entry name" value="FtsX"/>
    <property type="match status" value="2"/>
</dbReference>
<dbReference type="AlphaFoldDB" id="A0AAP2DP61"/>
<dbReference type="Proteomes" id="UP001319200">
    <property type="component" value="Unassembled WGS sequence"/>
</dbReference>
<keyword evidence="2" id="KW-1003">Cell membrane</keyword>
<comment type="subcellular location">
    <subcellularLocation>
        <location evidence="1">Cell membrane</location>
        <topology evidence="1">Multi-pass membrane protein</topology>
    </subcellularLocation>
</comment>
<evidence type="ECO:0000313" key="10">
    <source>
        <dbReference type="Proteomes" id="UP001319200"/>
    </source>
</evidence>
<feature type="domain" description="ABC3 transporter permease C-terminal" evidence="7">
    <location>
        <begin position="674"/>
        <end position="788"/>
    </location>
</feature>
<feature type="transmembrane region" description="Helical" evidence="6">
    <location>
        <begin position="336"/>
        <end position="364"/>
    </location>
</feature>
<organism evidence="9 10">
    <name type="scientific">Chryseosolibacter histidini</name>
    <dbReference type="NCBI Taxonomy" id="2782349"/>
    <lineage>
        <taxon>Bacteria</taxon>
        <taxon>Pseudomonadati</taxon>
        <taxon>Bacteroidota</taxon>
        <taxon>Cytophagia</taxon>
        <taxon>Cytophagales</taxon>
        <taxon>Chryseotaleaceae</taxon>
        <taxon>Chryseosolibacter</taxon>
    </lineage>
</organism>
<keyword evidence="3 6" id="KW-0812">Transmembrane</keyword>
<feature type="transmembrane region" description="Helical" evidence="6">
    <location>
        <begin position="723"/>
        <end position="741"/>
    </location>
</feature>
<feature type="transmembrane region" description="Helical" evidence="6">
    <location>
        <begin position="289"/>
        <end position="315"/>
    </location>
</feature>
<feature type="domain" description="MacB-like periplasmic core" evidence="8">
    <location>
        <begin position="21"/>
        <end position="243"/>
    </location>
</feature>
<dbReference type="Pfam" id="PF12704">
    <property type="entry name" value="MacB_PCD"/>
    <property type="match status" value="2"/>
</dbReference>
<evidence type="ECO:0000259" key="8">
    <source>
        <dbReference type="Pfam" id="PF12704"/>
    </source>
</evidence>
<evidence type="ECO:0000313" key="9">
    <source>
        <dbReference type="EMBL" id="MBT1698672.1"/>
    </source>
</evidence>
<evidence type="ECO:0000256" key="2">
    <source>
        <dbReference type="ARBA" id="ARBA00022475"/>
    </source>
</evidence>
<comment type="caution">
    <text evidence="9">The sequence shown here is derived from an EMBL/GenBank/DDBJ whole genome shotgun (WGS) entry which is preliminary data.</text>
</comment>
<keyword evidence="10" id="KW-1185">Reference proteome</keyword>
<dbReference type="PROSITE" id="PS51257">
    <property type="entry name" value="PROKAR_LIPOPROTEIN"/>
    <property type="match status" value="1"/>
</dbReference>
<evidence type="ECO:0000256" key="1">
    <source>
        <dbReference type="ARBA" id="ARBA00004651"/>
    </source>
</evidence>
<dbReference type="GO" id="GO:0022857">
    <property type="term" value="F:transmembrane transporter activity"/>
    <property type="evidence" value="ECO:0007669"/>
    <property type="project" value="TreeGrafter"/>
</dbReference>
<feature type="transmembrane region" description="Helical" evidence="6">
    <location>
        <begin position="20"/>
        <end position="41"/>
    </location>
</feature>
<proteinExistence type="predicted"/>
<dbReference type="InterPro" id="IPR025857">
    <property type="entry name" value="MacB_PCD"/>
</dbReference>
<gene>
    <name evidence="9" type="ORF">KK083_17395</name>
</gene>
<dbReference type="InterPro" id="IPR050250">
    <property type="entry name" value="Macrolide_Exporter_MacB"/>
</dbReference>
<feature type="domain" description="MacB-like periplasmic core" evidence="8">
    <location>
        <begin position="440"/>
        <end position="632"/>
    </location>
</feature>
<dbReference type="PANTHER" id="PTHR30572:SF18">
    <property type="entry name" value="ABC-TYPE MACROLIDE FAMILY EXPORT SYSTEM PERMEASE COMPONENT 2"/>
    <property type="match status" value="1"/>
</dbReference>
<evidence type="ECO:0000256" key="6">
    <source>
        <dbReference type="SAM" id="Phobius"/>
    </source>
</evidence>
<sequence>MIKNYLLITLRNVTKNKLFILINVLGMGVAIACCIVGYFAYEYDATFDAVHEQRGNIYRVSAIREFDNKLTRFGYAAMPLGAIVDKTFPDVDLSSRYHYSSSNFKREKDLFPANISYVDPDFFRMFSFDFISGNPADLNDKTSVFISEATAVRLFGSPNDAFGKTITQVYGPQLKEVRIAGVFREPPMNSSFYKKDGAAYMNFENFKDEHQGMREDDWKQECMLFVQIDDGSRAGQVHRALQSYIPNNNQAREDFQVSEFALDPFTTMAHRDRDDNVTSWLQTAPPLSAVIGSMIMSFLILLIACFNLTNTAIAISSRRLKEIGIRKVMGSMRTQLIIQFIGETTFICFLALLAGLGIGDLLIAGWNLITANNIHIEPNYLDSPLFLCFIAGVLLFTGILAGSYPAFYISRFNPVSILKGKLKFGGTNYFTRTLLGAQFAISLIAVVSAFAFMQNARYQQQYDLGFDVRGSVVAWINDRSEFDTYKNALQSHPEIISMAGAGSGIFSNRDHEPVKHEARQVEVDVIAVGDHYLETLGLELLEGRDFIENSETDQKESIIITQKMADLFGWDKPLGKELIWKDSAKLYVVGVVKDVYTLGLWREMEPMMIRYVLPDQYTQIVVNTKSENVAAVNTFMKEQWAAIFPNRLYNGMMMASHLQQVIDLNLSIVYGYTFLGAIALLLSATGLLSLVSLNIVKRMKEIGVRKVLGASVYNISRIINTEFLIILAVASVLGSWAGYTWSTTIMGTIWKYHQGVNVTTFLASTGLLFIVALMIIGYQVFTVANMNPVKTLRDD</sequence>
<name>A0AAP2DP61_9BACT</name>
<dbReference type="PANTHER" id="PTHR30572">
    <property type="entry name" value="MEMBRANE COMPONENT OF TRANSPORTER-RELATED"/>
    <property type="match status" value="1"/>
</dbReference>
<evidence type="ECO:0000256" key="3">
    <source>
        <dbReference type="ARBA" id="ARBA00022692"/>
    </source>
</evidence>
<feature type="transmembrane region" description="Helical" evidence="6">
    <location>
        <begin position="429"/>
        <end position="453"/>
    </location>
</feature>
<dbReference type="EMBL" id="JAHESF010000016">
    <property type="protein sequence ID" value="MBT1698672.1"/>
    <property type="molecule type" value="Genomic_DNA"/>
</dbReference>
<evidence type="ECO:0000256" key="4">
    <source>
        <dbReference type="ARBA" id="ARBA00022989"/>
    </source>
</evidence>
<feature type="transmembrane region" description="Helical" evidence="6">
    <location>
        <begin position="384"/>
        <end position="408"/>
    </location>
</feature>
<protein>
    <submittedName>
        <fullName evidence="9">ABC transporter permease</fullName>
    </submittedName>
</protein>